<keyword evidence="7 8" id="KW-0472">Membrane</keyword>
<feature type="transmembrane region" description="Helical" evidence="8">
    <location>
        <begin position="95"/>
        <end position="114"/>
    </location>
</feature>
<dbReference type="InterPro" id="IPR050297">
    <property type="entry name" value="LipidA_mod_glycosyltrf_83"/>
</dbReference>
<dbReference type="Pfam" id="PF13231">
    <property type="entry name" value="PMT_2"/>
    <property type="match status" value="1"/>
</dbReference>
<dbReference type="GO" id="GO:0016763">
    <property type="term" value="F:pentosyltransferase activity"/>
    <property type="evidence" value="ECO:0007669"/>
    <property type="project" value="TreeGrafter"/>
</dbReference>
<evidence type="ECO:0000259" key="9">
    <source>
        <dbReference type="Pfam" id="PF13231"/>
    </source>
</evidence>
<feature type="transmembrane region" description="Helical" evidence="8">
    <location>
        <begin position="71"/>
        <end position="89"/>
    </location>
</feature>
<dbReference type="EMBL" id="BARS01002273">
    <property type="protein sequence ID" value="GAF83637.1"/>
    <property type="molecule type" value="Genomic_DNA"/>
</dbReference>
<dbReference type="PANTHER" id="PTHR33908:SF11">
    <property type="entry name" value="MEMBRANE PROTEIN"/>
    <property type="match status" value="1"/>
</dbReference>
<evidence type="ECO:0000256" key="3">
    <source>
        <dbReference type="ARBA" id="ARBA00022676"/>
    </source>
</evidence>
<dbReference type="InterPro" id="IPR038731">
    <property type="entry name" value="RgtA/B/C-like"/>
</dbReference>
<proteinExistence type="predicted"/>
<keyword evidence="5 8" id="KW-0812">Transmembrane</keyword>
<sequence>MTGDWTPTYPDRDPGVREAPFFRPPGYPYLLATAYRLGGLRYAAPRIIQIILGIVGCLLAALFARRWYGAGVGLVAAVLMSTYWVLIYFEGELHAPALLIVLLWAMVSFVARWTERMRFGSAVAAGILLGLAALVRPNVLALAPAILVWAAWIARRHRLGRCYVWAGAGLLAGMAATIAPVTVRNYAVSGDFVLISSNGGINFFIGNNADATGQVADRIRGLGRFGNCF</sequence>
<evidence type="ECO:0000313" key="10">
    <source>
        <dbReference type="EMBL" id="GAF83637.1"/>
    </source>
</evidence>
<protein>
    <recommendedName>
        <fullName evidence="9">Glycosyltransferase RgtA/B/C/D-like domain-containing protein</fullName>
    </recommendedName>
</protein>
<evidence type="ECO:0000256" key="8">
    <source>
        <dbReference type="SAM" id="Phobius"/>
    </source>
</evidence>
<accession>X0T628</accession>
<evidence type="ECO:0000256" key="1">
    <source>
        <dbReference type="ARBA" id="ARBA00004651"/>
    </source>
</evidence>
<evidence type="ECO:0000256" key="4">
    <source>
        <dbReference type="ARBA" id="ARBA00022679"/>
    </source>
</evidence>
<dbReference type="GO" id="GO:0005886">
    <property type="term" value="C:plasma membrane"/>
    <property type="evidence" value="ECO:0007669"/>
    <property type="project" value="UniProtKB-SubCell"/>
</dbReference>
<dbReference type="AlphaFoldDB" id="X0T628"/>
<feature type="transmembrane region" description="Helical" evidence="8">
    <location>
        <begin position="126"/>
        <end position="151"/>
    </location>
</feature>
<organism evidence="10">
    <name type="scientific">marine sediment metagenome</name>
    <dbReference type="NCBI Taxonomy" id="412755"/>
    <lineage>
        <taxon>unclassified sequences</taxon>
        <taxon>metagenomes</taxon>
        <taxon>ecological metagenomes</taxon>
    </lineage>
</organism>
<feature type="transmembrane region" description="Helical" evidence="8">
    <location>
        <begin position="47"/>
        <end position="64"/>
    </location>
</feature>
<dbReference type="PANTHER" id="PTHR33908">
    <property type="entry name" value="MANNOSYLTRANSFERASE YKCB-RELATED"/>
    <property type="match status" value="1"/>
</dbReference>
<evidence type="ECO:0000256" key="5">
    <source>
        <dbReference type="ARBA" id="ARBA00022692"/>
    </source>
</evidence>
<gene>
    <name evidence="10" type="ORF">S01H1_04287</name>
</gene>
<evidence type="ECO:0000256" key="2">
    <source>
        <dbReference type="ARBA" id="ARBA00022475"/>
    </source>
</evidence>
<evidence type="ECO:0000256" key="6">
    <source>
        <dbReference type="ARBA" id="ARBA00022989"/>
    </source>
</evidence>
<feature type="domain" description="Glycosyltransferase RgtA/B/C/D-like" evidence="9">
    <location>
        <begin position="23"/>
        <end position="172"/>
    </location>
</feature>
<keyword evidence="3" id="KW-0328">Glycosyltransferase</keyword>
<feature type="non-terminal residue" evidence="10">
    <location>
        <position position="229"/>
    </location>
</feature>
<dbReference type="GO" id="GO:0008610">
    <property type="term" value="P:lipid biosynthetic process"/>
    <property type="evidence" value="ECO:0007669"/>
    <property type="project" value="UniProtKB-ARBA"/>
</dbReference>
<comment type="caution">
    <text evidence="10">The sequence shown here is derived from an EMBL/GenBank/DDBJ whole genome shotgun (WGS) entry which is preliminary data.</text>
</comment>
<feature type="transmembrane region" description="Helical" evidence="8">
    <location>
        <begin position="163"/>
        <end position="183"/>
    </location>
</feature>
<reference evidence="10" key="1">
    <citation type="journal article" date="2014" name="Front. Microbiol.">
        <title>High frequency of phylogenetically diverse reductive dehalogenase-homologous genes in deep subseafloor sedimentary metagenomes.</title>
        <authorList>
            <person name="Kawai M."/>
            <person name="Futagami T."/>
            <person name="Toyoda A."/>
            <person name="Takaki Y."/>
            <person name="Nishi S."/>
            <person name="Hori S."/>
            <person name="Arai W."/>
            <person name="Tsubouchi T."/>
            <person name="Morono Y."/>
            <person name="Uchiyama I."/>
            <person name="Ito T."/>
            <person name="Fujiyama A."/>
            <person name="Inagaki F."/>
            <person name="Takami H."/>
        </authorList>
    </citation>
    <scope>NUCLEOTIDE SEQUENCE</scope>
    <source>
        <strain evidence="10">Expedition CK06-06</strain>
    </source>
</reference>
<comment type="subcellular location">
    <subcellularLocation>
        <location evidence="1">Cell membrane</location>
        <topology evidence="1">Multi-pass membrane protein</topology>
    </subcellularLocation>
</comment>
<keyword evidence="4" id="KW-0808">Transferase</keyword>
<evidence type="ECO:0000256" key="7">
    <source>
        <dbReference type="ARBA" id="ARBA00023136"/>
    </source>
</evidence>
<name>X0T628_9ZZZZ</name>
<keyword evidence="6 8" id="KW-1133">Transmembrane helix</keyword>
<keyword evidence="2" id="KW-1003">Cell membrane</keyword>